<evidence type="ECO:0000313" key="3">
    <source>
        <dbReference type="Proteomes" id="UP000265520"/>
    </source>
</evidence>
<protein>
    <submittedName>
        <fullName evidence="2">Protein NYNRIN-like</fullName>
    </submittedName>
</protein>
<dbReference type="InterPro" id="IPR052160">
    <property type="entry name" value="Gypsy_RT_Integrase-like"/>
</dbReference>
<reference evidence="2 3" key="1">
    <citation type="journal article" date="2018" name="Front. Plant Sci.">
        <title>Red Clover (Trifolium pratense) and Zigzag Clover (T. medium) - A Picture of Genomic Similarities and Differences.</title>
        <authorList>
            <person name="Dluhosova J."/>
            <person name="Istvanek J."/>
            <person name="Nedelnik J."/>
            <person name="Repkova J."/>
        </authorList>
    </citation>
    <scope>NUCLEOTIDE SEQUENCE [LARGE SCALE GENOMIC DNA]</scope>
    <source>
        <strain evidence="3">cv. 10/8</strain>
        <tissue evidence="2">Leaf</tissue>
    </source>
</reference>
<evidence type="ECO:0000259" key="1">
    <source>
        <dbReference type="Pfam" id="PF17921"/>
    </source>
</evidence>
<sequence>MNIYLPSHKGRGLLTWQYWWDDPYLYKEGSDGLMRRCVSGAEARNIMWHCHSSAYGGHHSGNRTTIKILHCGFWWPTLFQESNQFVRNCDRYQRTGHRFPPSDNKLYILVCVDYVTKCVEALACPANNAHTVINILKKNVFD</sequence>
<dbReference type="AlphaFoldDB" id="A0A392PV46"/>
<dbReference type="Gene3D" id="3.30.420.10">
    <property type="entry name" value="Ribonuclease H-like superfamily/Ribonuclease H"/>
    <property type="match status" value="1"/>
</dbReference>
<proteinExistence type="predicted"/>
<dbReference type="PANTHER" id="PTHR47266">
    <property type="entry name" value="ENDONUCLEASE-RELATED"/>
    <property type="match status" value="1"/>
</dbReference>
<dbReference type="InterPro" id="IPR036397">
    <property type="entry name" value="RNaseH_sf"/>
</dbReference>
<dbReference type="InterPro" id="IPR041588">
    <property type="entry name" value="Integrase_H2C2"/>
</dbReference>
<feature type="non-terminal residue" evidence="2">
    <location>
        <position position="142"/>
    </location>
</feature>
<accession>A0A392PV46</accession>
<name>A0A392PV46_9FABA</name>
<feature type="domain" description="Integrase zinc-binding" evidence="1">
    <location>
        <begin position="41"/>
        <end position="97"/>
    </location>
</feature>
<dbReference type="Gene3D" id="1.10.340.70">
    <property type="match status" value="1"/>
</dbReference>
<dbReference type="EMBL" id="LXQA010095974">
    <property type="protein sequence ID" value="MCI15320.1"/>
    <property type="molecule type" value="Genomic_DNA"/>
</dbReference>
<keyword evidence="3" id="KW-1185">Reference proteome</keyword>
<comment type="caution">
    <text evidence="2">The sequence shown here is derived from an EMBL/GenBank/DDBJ whole genome shotgun (WGS) entry which is preliminary data.</text>
</comment>
<dbReference type="GO" id="GO:0003676">
    <property type="term" value="F:nucleic acid binding"/>
    <property type="evidence" value="ECO:0007669"/>
    <property type="project" value="InterPro"/>
</dbReference>
<organism evidence="2 3">
    <name type="scientific">Trifolium medium</name>
    <dbReference type="NCBI Taxonomy" id="97028"/>
    <lineage>
        <taxon>Eukaryota</taxon>
        <taxon>Viridiplantae</taxon>
        <taxon>Streptophyta</taxon>
        <taxon>Embryophyta</taxon>
        <taxon>Tracheophyta</taxon>
        <taxon>Spermatophyta</taxon>
        <taxon>Magnoliopsida</taxon>
        <taxon>eudicotyledons</taxon>
        <taxon>Gunneridae</taxon>
        <taxon>Pentapetalae</taxon>
        <taxon>rosids</taxon>
        <taxon>fabids</taxon>
        <taxon>Fabales</taxon>
        <taxon>Fabaceae</taxon>
        <taxon>Papilionoideae</taxon>
        <taxon>50 kb inversion clade</taxon>
        <taxon>NPAAA clade</taxon>
        <taxon>Hologalegina</taxon>
        <taxon>IRL clade</taxon>
        <taxon>Trifolieae</taxon>
        <taxon>Trifolium</taxon>
    </lineage>
</organism>
<dbReference type="Pfam" id="PF17921">
    <property type="entry name" value="Integrase_H2C2"/>
    <property type="match status" value="1"/>
</dbReference>
<evidence type="ECO:0000313" key="2">
    <source>
        <dbReference type="EMBL" id="MCI15320.1"/>
    </source>
</evidence>
<dbReference type="Proteomes" id="UP000265520">
    <property type="component" value="Unassembled WGS sequence"/>
</dbReference>